<keyword evidence="2" id="KW-1185">Reference proteome</keyword>
<evidence type="ECO:0000313" key="2">
    <source>
        <dbReference type="Proteomes" id="UP001157502"/>
    </source>
</evidence>
<dbReference type="Proteomes" id="UP001157502">
    <property type="component" value="Chromosome 36"/>
</dbReference>
<reference evidence="1" key="1">
    <citation type="submission" date="2021-05" db="EMBL/GenBank/DDBJ databases">
        <authorList>
            <person name="Pan Q."/>
            <person name="Jouanno E."/>
            <person name="Zahm M."/>
            <person name="Klopp C."/>
            <person name="Cabau C."/>
            <person name="Louis A."/>
            <person name="Berthelot C."/>
            <person name="Parey E."/>
            <person name="Roest Crollius H."/>
            <person name="Montfort J."/>
            <person name="Robinson-Rechavi M."/>
            <person name="Bouchez O."/>
            <person name="Lampietro C."/>
            <person name="Lopez Roques C."/>
            <person name="Donnadieu C."/>
            <person name="Postlethwait J."/>
            <person name="Bobe J."/>
            <person name="Dillon D."/>
            <person name="Chandos A."/>
            <person name="von Hippel F."/>
            <person name="Guiguen Y."/>
        </authorList>
    </citation>
    <scope>NUCLEOTIDE SEQUENCE</scope>
    <source>
        <strain evidence="1">YG-Jan2019</strain>
    </source>
</reference>
<proteinExistence type="predicted"/>
<name>A0ACC2F1G8_DALPE</name>
<sequence>MEDPANMRDALSTCQDTSNDCLDYPSLTMSLPAVPEIENEEEERASLYGLATPTSKELSYWRESDEWSQWQGEFRGQIRALRHWLKSMEMRLPPVDCTRALP</sequence>
<comment type="caution">
    <text evidence="1">The sequence shown here is derived from an EMBL/GenBank/DDBJ whole genome shotgun (WGS) entry which is preliminary data.</text>
</comment>
<gene>
    <name evidence="1" type="ORF">DPEC_G00348730</name>
</gene>
<organism evidence="1 2">
    <name type="scientific">Dallia pectoralis</name>
    <name type="common">Alaska blackfish</name>
    <dbReference type="NCBI Taxonomy" id="75939"/>
    <lineage>
        <taxon>Eukaryota</taxon>
        <taxon>Metazoa</taxon>
        <taxon>Chordata</taxon>
        <taxon>Craniata</taxon>
        <taxon>Vertebrata</taxon>
        <taxon>Euteleostomi</taxon>
        <taxon>Actinopterygii</taxon>
        <taxon>Neopterygii</taxon>
        <taxon>Teleostei</taxon>
        <taxon>Protacanthopterygii</taxon>
        <taxon>Esociformes</taxon>
        <taxon>Umbridae</taxon>
        <taxon>Dallia</taxon>
    </lineage>
</organism>
<accession>A0ACC2F1G8</accession>
<dbReference type="EMBL" id="CM055763">
    <property type="protein sequence ID" value="KAJ7985115.1"/>
    <property type="molecule type" value="Genomic_DNA"/>
</dbReference>
<evidence type="ECO:0000313" key="1">
    <source>
        <dbReference type="EMBL" id="KAJ7985115.1"/>
    </source>
</evidence>
<protein>
    <submittedName>
        <fullName evidence="1">Uncharacterized protein</fullName>
    </submittedName>
</protein>